<dbReference type="EC" id="2.7.11.1" evidence="4"/>
<comment type="subcellular location">
    <subcellularLocation>
        <location evidence="1">Membrane</location>
        <topology evidence="1">Single-pass type I membrane protein</topology>
    </subcellularLocation>
</comment>
<name>A0AAF0X2A9_DAUCS</name>
<dbReference type="Gene3D" id="1.10.510.10">
    <property type="entry name" value="Transferase(Phosphotransferase) domain 1"/>
    <property type="match status" value="1"/>
</dbReference>
<evidence type="ECO:0000256" key="12">
    <source>
        <dbReference type="ARBA" id="ARBA00022840"/>
    </source>
</evidence>
<dbReference type="PROSITE" id="PS00107">
    <property type="entry name" value="PROTEIN_KINASE_ATP"/>
    <property type="match status" value="1"/>
</dbReference>
<evidence type="ECO:0000256" key="1">
    <source>
        <dbReference type="ARBA" id="ARBA00004479"/>
    </source>
</evidence>
<gene>
    <name evidence="23" type="ORF">DCAR_0519200</name>
</gene>
<dbReference type="InterPro" id="IPR000719">
    <property type="entry name" value="Prot_kinase_dom"/>
</dbReference>
<dbReference type="FunFam" id="1.10.510.10:FF:000108">
    <property type="entry name" value="L-type lectin-domain containing receptor kinase S.4"/>
    <property type="match status" value="1"/>
</dbReference>
<evidence type="ECO:0000256" key="13">
    <source>
        <dbReference type="ARBA" id="ARBA00022989"/>
    </source>
</evidence>
<reference evidence="23" key="2">
    <citation type="submission" date="2022-03" db="EMBL/GenBank/DDBJ databases">
        <title>Draft title - Genomic analysis of global carrot germplasm unveils the trajectory of domestication and the origin of high carotenoid orange carrot.</title>
        <authorList>
            <person name="Iorizzo M."/>
            <person name="Ellison S."/>
            <person name="Senalik D."/>
            <person name="Macko-Podgorni A."/>
            <person name="Grzebelus D."/>
            <person name="Bostan H."/>
            <person name="Rolling W."/>
            <person name="Curaba J."/>
            <person name="Simon P."/>
        </authorList>
    </citation>
    <scope>NUCLEOTIDE SEQUENCE</scope>
    <source>
        <tissue evidence="23">Leaf</tissue>
    </source>
</reference>
<protein>
    <recommendedName>
        <fullName evidence="4">non-specific serine/threonine protein kinase</fullName>
        <ecNumber evidence="4">2.7.11.1</ecNumber>
    </recommendedName>
</protein>
<keyword evidence="14 20" id="KW-0472">Membrane</keyword>
<dbReference type="EMBL" id="CP093347">
    <property type="protein sequence ID" value="WOG99844.1"/>
    <property type="molecule type" value="Genomic_DNA"/>
</dbReference>
<proteinExistence type="inferred from homology"/>
<feature type="binding site" evidence="19">
    <location>
        <position position="375"/>
    </location>
    <ligand>
        <name>ATP</name>
        <dbReference type="ChEBI" id="CHEBI:30616"/>
    </ligand>
</feature>
<evidence type="ECO:0000256" key="15">
    <source>
        <dbReference type="ARBA" id="ARBA00023170"/>
    </source>
</evidence>
<keyword evidence="12 19" id="KW-0067">ATP-binding</keyword>
<evidence type="ECO:0000256" key="9">
    <source>
        <dbReference type="ARBA" id="ARBA00022734"/>
    </source>
</evidence>
<dbReference type="SUPFAM" id="SSF49899">
    <property type="entry name" value="Concanavalin A-like lectins/glucanases"/>
    <property type="match status" value="1"/>
</dbReference>
<comment type="similarity">
    <text evidence="2">In the N-terminal section; belongs to the leguminous lectin family.</text>
</comment>
<keyword evidence="9" id="KW-0430">Lectin</keyword>
<evidence type="ECO:0000256" key="2">
    <source>
        <dbReference type="ARBA" id="ARBA00008536"/>
    </source>
</evidence>
<dbReference type="InterPro" id="IPR008271">
    <property type="entry name" value="Ser/Thr_kinase_AS"/>
</dbReference>
<dbReference type="Pfam" id="PF00069">
    <property type="entry name" value="Pkinase"/>
    <property type="match status" value="1"/>
</dbReference>
<dbReference type="InterPro" id="IPR001220">
    <property type="entry name" value="Legume_lectin_dom"/>
</dbReference>
<dbReference type="Proteomes" id="UP000077755">
    <property type="component" value="Chromosome 5"/>
</dbReference>
<dbReference type="InterPro" id="IPR017441">
    <property type="entry name" value="Protein_kinase_ATP_BS"/>
</dbReference>
<dbReference type="GO" id="GO:0004674">
    <property type="term" value="F:protein serine/threonine kinase activity"/>
    <property type="evidence" value="ECO:0007669"/>
    <property type="project" value="UniProtKB-KW"/>
</dbReference>
<dbReference type="Gene3D" id="3.30.200.20">
    <property type="entry name" value="Phosphorylase Kinase, domain 1"/>
    <property type="match status" value="1"/>
</dbReference>
<feature type="domain" description="Protein kinase" evidence="22">
    <location>
        <begin position="345"/>
        <end position="616"/>
    </location>
</feature>
<dbReference type="InterPro" id="IPR013320">
    <property type="entry name" value="ConA-like_dom_sf"/>
</dbReference>
<dbReference type="FunFam" id="2.60.120.200:FF:000051">
    <property type="entry name" value="L-type lectin-domain containing receptor kinase V.9"/>
    <property type="match status" value="1"/>
</dbReference>
<evidence type="ECO:0000256" key="7">
    <source>
        <dbReference type="ARBA" id="ARBA00022692"/>
    </source>
</evidence>
<keyword evidence="6" id="KW-0808">Transferase</keyword>
<evidence type="ECO:0000256" key="19">
    <source>
        <dbReference type="PROSITE-ProRule" id="PRU10141"/>
    </source>
</evidence>
<evidence type="ECO:0000256" key="4">
    <source>
        <dbReference type="ARBA" id="ARBA00012513"/>
    </source>
</evidence>
<evidence type="ECO:0000256" key="10">
    <source>
        <dbReference type="ARBA" id="ARBA00022741"/>
    </source>
</evidence>
<keyword evidence="7 20" id="KW-0812">Transmembrane</keyword>
<keyword evidence="15" id="KW-0675">Receptor</keyword>
<evidence type="ECO:0000256" key="11">
    <source>
        <dbReference type="ARBA" id="ARBA00022777"/>
    </source>
</evidence>
<keyword evidence="8 21" id="KW-0732">Signal</keyword>
<evidence type="ECO:0000313" key="23">
    <source>
        <dbReference type="EMBL" id="WOG99844.1"/>
    </source>
</evidence>
<dbReference type="CDD" id="cd14066">
    <property type="entry name" value="STKc_IRAK"/>
    <property type="match status" value="1"/>
</dbReference>
<evidence type="ECO:0000256" key="6">
    <source>
        <dbReference type="ARBA" id="ARBA00022679"/>
    </source>
</evidence>
<dbReference type="CDD" id="cd06899">
    <property type="entry name" value="lectin_legume_LecRK_Arcelin_ConA"/>
    <property type="match status" value="1"/>
</dbReference>
<evidence type="ECO:0000256" key="18">
    <source>
        <dbReference type="ARBA" id="ARBA00048679"/>
    </source>
</evidence>
<keyword evidence="16" id="KW-0325">Glycoprotein</keyword>
<evidence type="ECO:0000313" key="24">
    <source>
        <dbReference type="Proteomes" id="UP000077755"/>
    </source>
</evidence>
<dbReference type="Gene3D" id="2.60.120.200">
    <property type="match status" value="1"/>
</dbReference>
<evidence type="ECO:0000256" key="16">
    <source>
        <dbReference type="ARBA" id="ARBA00023180"/>
    </source>
</evidence>
<dbReference type="PROSITE" id="PS50011">
    <property type="entry name" value="PROTEIN_KINASE_DOM"/>
    <property type="match status" value="1"/>
</dbReference>
<evidence type="ECO:0000256" key="5">
    <source>
        <dbReference type="ARBA" id="ARBA00022527"/>
    </source>
</evidence>
<evidence type="ECO:0000256" key="3">
    <source>
        <dbReference type="ARBA" id="ARBA00010217"/>
    </source>
</evidence>
<dbReference type="FunFam" id="3.30.200.20:FF:000112">
    <property type="entry name" value="Lectin-domain containing receptor kinase A4.3"/>
    <property type="match status" value="1"/>
</dbReference>
<comment type="catalytic activity">
    <reaction evidence="18">
        <text>L-seryl-[protein] + ATP = O-phospho-L-seryl-[protein] + ADP + H(+)</text>
        <dbReference type="Rhea" id="RHEA:17989"/>
        <dbReference type="Rhea" id="RHEA-COMP:9863"/>
        <dbReference type="Rhea" id="RHEA-COMP:11604"/>
        <dbReference type="ChEBI" id="CHEBI:15378"/>
        <dbReference type="ChEBI" id="CHEBI:29999"/>
        <dbReference type="ChEBI" id="CHEBI:30616"/>
        <dbReference type="ChEBI" id="CHEBI:83421"/>
        <dbReference type="ChEBI" id="CHEBI:456216"/>
        <dbReference type="EC" id="2.7.11.1"/>
    </reaction>
</comment>
<feature type="transmembrane region" description="Helical" evidence="20">
    <location>
        <begin position="287"/>
        <end position="311"/>
    </location>
</feature>
<dbReference type="AlphaFoldDB" id="A0AAF0X2A9"/>
<evidence type="ECO:0000256" key="14">
    <source>
        <dbReference type="ARBA" id="ARBA00023136"/>
    </source>
</evidence>
<comment type="similarity">
    <text evidence="3">In the C-terminal section; belongs to the protein kinase superfamily. Ser/Thr protein kinase family.</text>
</comment>
<keyword evidence="10 19" id="KW-0547">Nucleotide-binding</keyword>
<evidence type="ECO:0000256" key="21">
    <source>
        <dbReference type="SAM" id="SignalP"/>
    </source>
</evidence>
<dbReference type="PROSITE" id="PS00108">
    <property type="entry name" value="PROTEIN_KINASE_ST"/>
    <property type="match status" value="1"/>
</dbReference>
<evidence type="ECO:0000256" key="8">
    <source>
        <dbReference type="ARBA" id="ARBA00022729"/>
    </source>
</evidence>
<dbReference type="GO" id="GO:0005524">
    <property type="term" value="F:ATP binding"/>
    <property type="evidence" value="ECO:0007669"/>
    <property type="project" value="UniProtKB-UniRule"/>
</dbReference>
<evidence type="ECO:0000256" key="20">
    <source>
        <dbReference type="SAM" id="Phobius"/>
    </source>
</evidence>
<keyword evidence="5" id="KW-0723">Serine/threonine-protein kinase</keyword>
<dbReference type="SUPFAM" id="SSF56112">
    <property type="entry name" value="Protein kinase-like (PK-like)"/>
    <property type="match status" value="1"/>
</dbReference>
<evidence type="ECO:0000256" key="17">
    <source>
        <dbReference type="ARBA" id="ARBA00047899"/>
    </source>
</evidence>
<dbReference type="SMART" id="SM00220">
    <property type="entry name" value="S_TKc"/>
    <property type="match status" value="1"/>
</dbReference>
<dbReference type="GO" id="GO:0016020">
    <property type="term" value="C:membrane"/>
    <property type="evidence" value="ECO:0007669"/>
    <property type="project" value="UniProtKB-SubCell"/>
</dbReference>
<keyword evidence="24" id="KW-1185">Reference proteome</keyword>
<feature type="chain" id="PRO_5041951391" description="non-specific serine/threonine protein kinase" evidence="21">
    <location>
        <begin position="22"/>
        <end position="669"/>
    </location>
</feature>
<organism evidence="23 24">
    <name type="scientific">Daucus carota subsp. sativus</name>
    <name type="common">Carrot</name>
    <dbReference type="NCBI Taxonomy" id="79200"/>
    <lineage>
        <taxon>Eukaryota</taxon>
        <taxon>Viridiplantae</taxon>
        <taxon>Streptophyta</taxon>
        <taxon>Embryophyta</taxon>
        <taxon>Tracheophyta</taxon>
        <taxon>Spermatophyta</taxon>
        <taxon>Magnoliopsida</taxon>
        <taxon>eudicotyledons</taxon>
        <taxon>Gunneridae</taxon>
        <taxon>Pentapetalae</taxon>
        <taxon>asterids</taxon>
        <taxon>campanulids</taxon>
        <taxon>Apiales</taxon>
        <taxon>Apiaceae</taxon>
        <taxon>Apioideae</taxon>
        <taxon>Scandiceae</taxon>
        <taxon>Daucinae</taxon>
        <taxon>Daucus</taxon>
        <taxon>Daucus sect. Daucus</taxon>
    </lineage>
</organism>
<dbReference type="InterPro" id="IPR011009">
    <property type="entry name" value="Kinase-like_dom_sf"/>
</dbReference>
<accession>A0AAF0X2A9</accession>
<comment type="catalytic activity">
    <reaction evidence="17">
        <text>L-threonyl-[protein] + ATP = O-phospho-L-threonyl-[protein] + ADP + H(+)</text>
        <dbReference type="Rhea" id="RHEA:46608"/>
        <dbReference type="Rhea" id="RHEA-COMP:11060"/>
        <dbReference type="Rhea" id="RHEA-COMP:11605"/>
        <dbReference type="ChEBI" id="CHEBI:15378"/>
        <dbReference type="ChEBI" id="CHEBI:30013"/>
        <dbReference type="ChEBI" id="CHEBI:30616"/>
        <dbReference type="ChEBI" id="CHEBI:61977"/>
        <dbReference type="ChEBI" id="CHEBI:456216"/>
        <dbReference type="EC" id="2.7.11.1"/>
    </reaction>
</comment>
<dbReference type="GO" id="GO:0030246">
    <property type="term" value="F:carbohydrate binding"/>
    <property type="evidence" value="ECO:0007669"/>
    <property type="project" value="UniProtKB-KW"/>
</dbReference>
<keyword evidence="11" id="KW-0418">Kinase</keyword>
<sequence>MTLFKLLMVIHILLKLTNVSSQQAEFVYTGFQPKDMTLEGAATFTRNGLIKLSNDSKQHSHAFHSTPIKFRKNNASSVPSFSTTFAYSIVSEYPKISSHGMTFFIAPTTPFPDAPPVYFGLYSPLTMGNATNHVFDVEIDTLQNDEFGDIDGNHMGININGLFSNASHSGGYYRDDTGEFLNLSLINTPRPMQVWVEYSGAKKRVEVTLAPQGIGKPKKPLMSLDYDLDQVIDEEMYVGFSCGTGPRTISLHYVLGWSFVVNGKAAELDLSKLPKLPRIGPKKKSKFLTIGLPVILVTVMVMIVSGIVYYVRRKKKFAEVLEDWELEYGPHRFKYKDLYVATKGFKDKDLLGVGGFGKVYRGVLPNSKVEIAVKKVSHESRQGIREFISEIVSIGRLRHRNIVPLLGYCRRKSELLLVYDFMPNGSLDKALHDQPKLRLNWRQRFQVIKGVASGLNYLHQDWEQVVIHRDVKASNVLLDHELNGRLGDFGLARLYDHGTDPQTTRVVGTIGYLAPEHHRTGKATTSTDVYAFGAFLLEVTCGKRPIYVQPGAEDVILVDWVCSCWNHGDIVASVDPNLGIFDYVKAEVELVLKLGLMCCNTEPSARPTMQQVVQYLEGRGVKRIIRIRICLYPDPNPNPKIHIRIRIRIRNFLKDDIRIRIRRILSEFG</sequence>
<dbReference type="Pfam" id="PF00139">
    <property type="entry name" value="Lectin_legB"/>
    <property type="match status" value="1"/>
</dbReference>
<dbReference type="PANTHER" id="PTHR27007">
    <property type="match status" value="1"/>
</dbReference>
<dbReference type="InterPro" id="IPR050528">
    <property type="entry name" value="L-type_Lectin-RKs"/>
</dbReference>
<evidence type="ECO:0000259" key="22">
    <source>
        <dbReference type="PROSITE" id="PS50011"/>
    </source>
</evidence>
<keyword evidence="13 20" id="KW-1133">Transmembrane helix</keyword>
<feature type="signal peptide" evidence="21">
    <location>
        <begin position="1"/>
        <end position="21"/>
    </location>
</feature>
<reference evidence="23" key="1">
    <citation type="journal article" date="2016" name="Nat. Genet.">
        <title>A high-quality carrot genome assembly provides new insights into carotenoid accumulation and asterid genome evolution.</title>
        <authorList>
            <person name="Iorizzo M."/>
            <person name="Ellison S."/>
            <person name="Senalik D."/>
            <person name="Zeng P."/>
            <person name="Satapoomin P."/>
            <person name="Huang J."/>
            <person name="Bowman M."/>
            <person name="Iovene M."/>
            <person name="Sanseverino W."/>
            <person name="Cavagnaro P."/>
            <person name="Yildiz M."/>
            <person name="Macko-Podgorni A."/>
            <person name="Moranska E."/>
            <person name="Grzebelus E."/>
            <person name="Grzebelus D."/>
            <person name="Ashrafi H."/>
            <person name="Zheng Z."/>
            <person name="Cheng S."/>
            <person name="Spooner D."/>
            <person name="Van Deynze A."/>
            <person name="Simon P."/>
        </authorList>
    </citation>
    <scope>NUCLEOTIDE SEQUENCE</scope>
    <source>
        <tissue evidence="23">Leaf</tissue>
    </source>
</reference>